<keyword evidence="1" id="KW-0433">Leucine-rich repeat</keyword>
<keyword evidence="2" id="KW-0677">Repeat</keyword>
<evidence type="ECO:0000259" key="3">
    <source>
        <dbReference type="Pfam" id="PF23598"/>
    </source>
</evidence>
<dbReference type="EnsemblProtists" id="EOD20664">
    <property type="protein sequence ID" value="EOD20664"/>
    <property type="gene ID" value="EMIHUDRAFT_241958"/>
</dbReference>
<dbReference type="RefSeq" id="XP_005773093.1">
    <property type="nucleotide sequence ID" value="XM_005773036.1"/>
</dbReference>
<dbReference type="InterPro" id="IPR003591">
    <property type="entry name" value="Leu-rich_rpt_typical-subtyp"/>
</dbReference>
<evidence type="ECO:0000313" key="5">
    <source>
        <dbReference type="Proteomes" id="UP000013827"/>
    </source>
</evidence>
<protein>
    <recommendedName>
        <fullName evidence="3">Disease resistance R13L4/SHOC-2-like LRR domain-containing protein</fullName>
    </recommendedName>
</protein>
<dbReference type="GO" id="GO:0005737">
    <property type="term" value="C:cytoplasm"/>
    <property type="evidence" value="ECO:0007669"/>
    <property type="project" value="TreeGrafter"/>
</dbReference>
<sequence length="1191" mass="129815">MSKRAAASSTSRQVRSRAVELHELLVGPVTGVLIGGEDVDLHSTSLDVSDNELRALPEAIAQLVALQKLSVCDNKLRALPDEIGELVALQELDVSCNKLGALPEAIGQLVALQHLDVSYNQLCALPKEITQLVKLQTLNVYHNQLGALPKEITQLVKLQELDVSDNQLRALPEAIGKLVTLQKLDVSRNQLRALPEAIGKLVKLQRLDVEHNQLGALPEALDQLVALQYLDVSYNQLCALPKEITQLVKLQELDVSNNQLRALPEAIAQLVALQKLNVCDNKLRALPDEIGELVALQELNVSVNQLGALPEALGQLVALQFLYVDHNQLRALPEAIGKLIALHTLMVYNNQLRALPEAIGSLQMLGDLRVWENPLQRPPLAIADQGIDAIRRYFEALRLGRTVSRTCKLVMVGDGLAGKTSLLRGWRNGCQPSPAAPEARTVNVELATTPLTLDATGAAVAADDASADIHLSCWDLGGQVEYSGVQQAYLTLDALYVLVVHARKTRSDADAADLCRWLDCLQACAPGAAVQPFISHDDSFGTAGARARARRWLSARFREHEEHHAQQPVADGESRPPVLRIQYADTEIPCVNASSGGNESLVRSLQRLHAVATTPGLLPIIGQQLPATWAAAMGFVRAVCKGTNGCAAARAVILEAAGAVRPARRLWRVAPSPPRLYMPEHELRALWESAAAEVVVVLERDQLGEDKAVLIDSFRLSEMRTQILDEALRTLSKQGEIFVAAGIVYLDPAFITSLVSPLLDHQLRDKLDERRDGTVWAELPPQFAAMCKSFARLLVEQAQLQPALLDALWPHQLIRAADRPSVLEHLEHPDVGLLMKQAATPARALHLSDEHYWLVPMRLCEDVPADLASVWPDPGTDGALRLRFELLEGLPLPLHMGIRERCVAAFQKACPVLRCWRSGAVLGLPGAAAAAAMLRVEATAIIVEVRTSGDGKDGLLLHKLHSIVLGVQDRYRLPWRPPPSIPSNQGYEGTCVAHSLLKVVIAQLDAKYGISIDFDRHIQSVIEAADCLSGAHVPDVAERVSNMRTGLASSSGERFQIRVEVQTYESFDQLLGAVSNSQGHIHIVTGTSNHAVVAERLHGAGQVRCRNSHARVGHGAHSNLTRSAFHDFDIVSTTITAKWVPNLRAHVEGEEDGSFIRADDARSGCPAVRESWLRLFGSTMDDLKRALGLPP</sequence>
<dbReference type="SUPFAM" id="SSF52540">
    <property type="entry name" value="P-loop containing nucleoside triphosphate hydrolases"/>
    <property type="match status" value="1"/>
</dbReference>
<evidence type="ECO:0000313" key="4">
    <source>
        <dbReference type="EnsemblProtists" id="EOD20664"/>
    </source>
</evidence>
<dbReference type="InterPro" id="IPR027417">
    <property type="entry name" value="P-loop_NTPase"/>
</dbReference>
<dbReference type="InterPro" id="IPR032675">
    <property type="entry name" value="LRR_dom_sf"/>
</dbReference>
<dbReference type="eggNOG" id="KOG0619">
    <property type="taxonomic scope" value="Eukaryota"/>
</dbReference>
<dbReference type="PANTHER" id="PTHR48051:SF54">
    <property type="entry name" value="LEUCINE-RICH REPEAT-CONTAINING PROTEIN"/>
    <property type="match status" value="1"/>
</dbReference>
<dbReference type="KEGG" id="ehx:EMIHUDRAFT_241958"/>
<dbReference type="SMART" id="SM00369">
    <property type="entry name" value="LRR_TYP"/>
    <property type="match status" value="14"/>
</dbReference>
<dbReference type="PROSITE" id="PS51450">
    <property type="entry name" value="LRR"/>
    <property type="match status" value="1"/>
</dbReference>
<keyword evidence="5" id="KW-1185">Reference proteome</keyword>
<dbReference type="HOGENOM" id="CLU_271864_0_0_1"/>
<dbReference type="FunFam" id="3.80.10.10:FF:001164">
    <property type="entry name" value="GH01279p"/>
    <property type="match status" value="2"/>
</dbReference>
<dbReference type="OMA" id="CALPKEI"/>
<dbReference type="Proteomes" id="UP000013827">
    <property type="component" value="Unassembled WGS sequence"/>
</dbReference>
<dbReference type="InterPro" id="IPR001611">
    <property type="entry name" value="Leu-rich_rpt"/>
</dbReference>
<dbReference type="Pfam" id="PF13855">
    <property type="entry name" value="LRR_8"/>
    <property type="match status" value="2"/>
</dbReference>
<dbReference type="Pfam" id="PF23598">
    <property type="entry name" value="LRR_14"/>
    <property type="match status" value="1"/>
</dbReference>
<proteinExistence type="predicted"/>
<dbReference type="AlphaFoldDB" id="A0A0D3JAX9"/>
<accession>A0A0D3JAX9</accession>
<dbReference type="PANTHER" id="PTHR48051">
    <property type="match status" value="1"/>
</dbReference>
<dbReference type="Pfam" id="PF08477">
    <property type="entry name" value="Roc"/>
    <property type="match status" value="1"/>
</dbReference>
<name>A0A0D3JAX9_EMIH1</name>
<evidence type="ECO:0000256" key="2">
    <source>
        <dbReference type="ARBA" id="ARBA00022737"/>
    </source>
</evidence>
<organism evidence="4 5">
    <name type="scientific">Emiliania huxleyi (strain CCMP1516)</name>
    <dbReference type="NCBI Taxonomy" id="280463"/>
    <lineage>
        <taxon>Eukaryota</taxon>
        <taxon>Haptista</taxon>
        <taxon>Haptophyta</taxon>
        <taxon>Prymnesiophyceae</taxon>
        <taxon>Isochrysidales</taxon>
        <taxon>Noelaerhabdaceae</taxon>
        <taxon>Emiliania</taxon>
    </lineage>
</organism>
<dbReference type="InterPro" id="IPR050216">
    <property type="entry name" value="LRR_domain-containing"/>
</dbReference>
<dbReference type="Gene3D" id="3.40.50.300">
    <property type="entry name" value="P-loop containing nucleotide triphosphate hydrolases"/>
    <property type="match status" value="1"/>
</dbReference>
<evidence type="ECO:0000256" key="1">
    <source>
        <dbReference type="ARBA" id="ARBA00022614"/>
    </source>
</evidence>
<dbReference type="PaxDb" id="2903-EOD20664"/>
<dbReference type="GeneID" id="17266214"/>
<reference evidence="4" key="2">
    <citation type="submission" date="2024-10" db="UniProtKB">
        <authorList>
            <consortium name="EnsemblProtists"/>
        </authorList>
    </citation>
    <scope>IDENTIFICATION</scope>
</reference>
<reference evidence="5" key="1">
    <citation type="journal article" date="2013" name="Nature">
        <title>Pan genome of the phytoplankton Emiliania underpins its global distribution.</title>
        <authorList>
            <person name="Read B.A."/>
            <person name="Kegel J."/>
            <person name="Klute M.J."/>
            <person name="Kuo A."/>
            <person name="Lefebvre S.C."/>
            <person name="Maumus F."/>
            <person name="Mayer C."/>
            <person name="Miller J."/>
            <person name="Monier A."/>
            <person name="Salamov A."/>
            <person name="Young J."/>
            <person name="Aguilar M."/>
            <person name="Claverie J.M."/>
            <person name="Frickenhaus S."/>
            <person name="Gonzalez K."/>
            <person name="Herman E.K."/>
            <person name="Lin Y.C."/>
            <person name="Napier J."/>
            <person name="Ogata H."/>
            <person name="Sarno A.F."/>
            <person name="Shmutz J."/>
            <person name="Schroeder D."/>
            <person name="de Vargas C."/>
            <person name="Verret F."/>
            <person name="von Dassow P."/>
            <person name="Valentin K."/>
            <person name="Van de Peer Y."/>
            <person name="Wheeler G."/>
            <person name="Dacks J.B."/>
            <person name="Delwiche C.F."/>
            <person name="Dyhrman S.T."/>
            <person name="Glockner G."/>
            <person name="John U."/>
            <person name="Richards T."/>
            <person name="Worden A.Z."/>
            <person name="Zhang X."/>
            <person name="Grigoriev I.V."/>
            <person name="Allen A.E."/>
            <person name="Bidle K."/>
            <person name="Borodovsky M."/>
            <person name="Bowler C."/>
            <person name="Brownlee C."/>
            <person name="Cock J.M."/>
            <person name="Elias M."/>
            <person name="Gladyshev V.N."/>
            <person name="Groth M."/>
            <person name="Guda C."/>
            <person name="Hadaegh A."/>
            <person name="Iglesias-Rodriguez M.D."/>
            <person name="Jenkins J."/>
            <person name="Jones B.M."/>
            <person name="Lawson T."/>
            <person name="Leese F."/>
            <person name="Lindquist E."/>
            <person name="Lobanov A."/>
            <person name="Lomsadze A."/>
            <person name="Malik S.B."/>
            <person name="Marsh M.E."/>
            <person name="Mackinder L."/>
            <person name="Mock T."/>
            <person name="Mueller-Roeber B."/>
            <person name="Pagarete A."/>
            <person name="Parker M."/>
            <person name="Probert I."/>
            <person name="Quesneville H."/>
            <person name="Raines C."/>
            <person name="Rensing S.A."/>
            <person name="Riano-Pachon D.M."/>
            <person name="Richier S."/>
            <person name="Rokitta S."/>
            <person name="Shiraiwa Y."/>
            <person name="Soanes D.M."/>
            <person name="van der Giezen M."/>
            <person name="Wahlund T.M."/>
            <person name="Williams B."/>
            <person name="Wilson W."/>
            <person name="Wolfe G."/>
            <person name="Wurch L.L."/>
        </authorList>
    </citation>
    <scope>NUCLEOTIDE SEQUENCE</scope>
</reference>
<dbReference type="InterPro" id="IPR055414">
    <property type="entry name" value="LRR_R13L4/SHOC2-like"/>
</dbReference>
<dbReference type="SUPFAM" id="SSF52058">
    <property type="entry name" value="L domain-like"/>
    <property type="match status" value="1"/>
</dbReference>
<dbReference type="STRING" id="2903.R1EIG7"/>
<dbReference type="SMART" id="SM00364">
    <property type="entry name" value="LRR_BAC"/>
    <property type="match status" value="14"/>
</dbReference>
<feature type="domain" description="Disease resistance R13L4/SHOC-2-like LRR" evidence="3">
    <location>
        <begin position="220"/>
        <end position="301"/>
    </location>
</feature>
<dbReference type="Gene3D" id="3.80.10.10">
    <property type="entry name" value="Ribonuclease Inhibitor"/>
    <property type="match status" value="3"/>
</dbReference>